<feature type="transmembrane region" description="Helical" evidence="1">
    <location>
        <begin position="254"/>
        <end position="272"/>
    </location>
</feature>
<feature type="transmembrane region" description="Helical" evidence="1">
    <location>
        <begin position="202"/>
        <end position="223"/>
    </location>
</feature>
<accession>A0A8J9S152</accession>
<evidence type="ECO:0000256" key="1">
    <source>
        <dbReference type="SAM" id="Phobius"/>
    </source>
</evidence>
<name>A0A8J9S152_PHATR</name>
<dbReference type="Proteomes" id="UP000836788">
    <property type="component" value="Chromosome 12"/>
</dbReference>
<reference evidence="2" key="1">
    <citation type="submission" date="2022-02" db="EMBL/GenBank/DDBJ databases">
        <authorList>
            <person name="Giguere J D."/>
        </authorList>
    </citation>
    <scope>NUCLEOTIDE SEQUENCE</scope>
    <source>
        <strain evidence="2">CCAP 1055/1</strain>
    </source>
</reference>
<sequence length="309" mass="36063">MNQRENRDKETFVYEQPTLTRDTREKRQEGCCSGCRQTFFGLREFGSDSSNPQQLDLHATFAPRGVLIFIWKAIVAIFVIATFVYTLVDSQYRGFYFSYVTNWSLLVSCVYVILSLFNSCCVSHRQHPGERQRIGTITALTWISYVIASHAEPLVTIFFWSAEYTRELEVNFDSLAPHGLVAVLILVDGILINRIPVRWIHYWYLIVPYDLIYLLWTVLHFVFDVGNPNQSDQDPSSNDDAIYQVLQWEDDWEMALVLTVLVFVIGPIFFFLQRRLTMYRFLCGDNRLRLRYIQNNDNVEPDNTGDSDV</sequence>
<gene>
    <name evidence="2" type="ORF">PTTT1_LOCUS10512</name>
</gene>
<proteinExistence type="predicted"/>
<organism evidence="2">
    <name type="scientific">Phaeodactylum tricornutum</name>
    <name type="common">Diatom</name>
    <dbReference type="NCBI Taxonomy" id="2850"/>
    <lineage>
        <taxon>Eukaryota</taxon>
        <taxon>Sar</taxon>
        <taxon>Stramenopiles</taxon>
        <taxon>Ochrophyta</taxon>
        <taxon>Bacillariophyta</taxon>
        <taxon>Bacillariophyceae</taxon>
        <taxon>Bacillariophycidae</taxon>
        <taxon>Naviculales</taxon>
        <taxon>Phaeodactylaceae</taxon>
        <taxon>Phaeodactylum</taxon>
    </lineage>
</organism>
<dbReference type="GO" id="GO:0016020">
    <property type="term" value="C:membrane"/>
    <property type="evidence" value="ECO:0007669"/>
    <property type="project" value="TreeGrafter"/>
</dbReference>
<evidence type="ECO:0000313" key="2">
    <source>
        <dbReference type="EMBL" id="CAG9279572.1"/>
    </source>
</evidence>
<keyword evidence="1" id="KW-1133">Transmembrane helix</keyword>
<feature type="transmembrane region" description="Helical" evidence="1">
    <location>
        <begin position="175"/>
        <end position="195"/>
    </location>
</feature>
<dbReference type="AlphaFoldDB" id="A0A8J9S152"/>
<keyword evidence="1" id="KW-0472">Membrane</keyword>
<feature type="transmembrane region" description="Helical" evidence="1">
    <location>
        <begin position="66"/>
        <end position="88"/>
    </location>
</feature>
<dbReference type="PANTHER" id="PTHR12242">
    <property type="entry name" value="OS02G0130600 PROTEIN-RELATED"/>
    <property type="match status" value="1"/>
</dbReference>
<dbReference type="EMBL" id="OU594953">
    <property type="protein sequence ID" value="CAG9279572.1"/>
    <property type="molecule type" value="Genomic_DNA"/>
</dbReference>
<protein>
    <submittedName>
        <fullName evidence="2">Uncharacterized protein</fullName>
    </submittedName>
</protein>
<feature type="transmembrane region" description="Helical" evidence="1">
    <location>
        <begin position="100"/>
        <end position="122"/>
    </location>
</feature>
<keyword evidence="1" id="KW-0812">Transmembrane</keyword>
<feature type="transmembrane region" description="Helical" evidence="1">
    <location>
        <begin position="134"/>
        <end position="160"/>
    </location>
</feature>